<dbReference type="Proteomes" id="UP000184512">
    <property type="component" value="Unassembled WGS sequence"/>
</dbReference>
<dbReference type="RefSeq" id="WP_175558258.1">
    <property type="nucleotide sequence ID" value="NZ_FQZG01000018.1"/>
</dbReference>
<keyword evidence="2" id="KW-1185">Reference proteome</keyword>
<evidence type="ECO:0000313" key="2">
    <source>
        <dbReference type="Proteomes" id="UP000184512"/>
    </source>
</evidence>
<reference evidence="2" key="1">
    <citation type="submission" date="2016-11" db="EMBL/GenBank/DDBJ databases">
        <authorList>
            <person name="Varghese N."/>
            <person name="Submissions S."/>
        </authorList>
    </citation>
    <scope>NUCLEOTIDE SEQUENCE [LARGE SCALE GENOMIC DNA]</scope>
    <source>
        <strain evidence="2">DSM 12906</strain>
    </source>
</reference>
<protein>
    <submittedName>
        <fullName evidence="1">Uncharacterized protein</fullName>
    </submittedName>
</protein>
<dbReference type="EMBL" id="FQZG01000018">
    <property type="protein sequence ID" value="SHI87720.1"/>
    <property type="molecule type" value="Genomic_DNA"/>
</dbReference>
<name>A0A1M6ER00_9ACTN</name>
<gene>
    <name evidence="1" type="ORF">SAMN02745244_01250</name>
</gene>
<evidence type="ECO:0000313" key="1">
    <source>
        <dbReference type="EMBL" id="SHI87720.1"/>
    </source>
</evidence>
<sequence length="170" mass="18577">MLWQTVVVSTNHDATVFLSLAPDVSDEIRADLTIRLQDGGWTVRQGMAQQTRSETLVVIVACLTLVGTGFAQRFGEIAADRALSVVKAALAWLRGRKKSTRATSKHTLQPVLEQPAEAAEVVDIVDKESGLVIRLTGSEPDTALDVLRLLLEHRCAGNDEPVMWDGETWS</sequence>
<dbReference type="STRING" id="1123357.SAMN02745244_01250"/>
<organism evidence="1 2">
    <name type="scientific">Tessaracoccus bendigoensis DSM 12906</name>
    <dbReference type="NCBI Taxonomy" id="1123357"/>
    <lineage>
        <taxon>Bacteria</taxon>
        <taxon>Bacillati</taxon>
        <taxon>Actinomycetota</taxon>
        <taxon>Actinomycetes</taxon>
        <taxon>Propionibacteriales</taxon>
        <taxon>Propionibacteriaceae</taxon>
        <taxon>Tessaracoccus</taxon>
    </lineage>
</organism>
<proteinExistence type="predicted"/>
<accession>A0A1M6ER00</accession>
<dbReference type="AlphaFoldDB" id="A0A1M6ER00"/>